<gene>
    <name evidence="3" type="ORF">Adt_42117</name>
</gene>
<keyword evidence="4" id="KW-1185">Reference proteome</keyword>
<feature type="region of interest" description="Disordered" evidence="1">
    <location>
        <begin position="62"/>
        <end position="107"/>
    </location>
</feature>
<dbReference type="Pfam" id="PF25597">
    <property type="entry name" value="SH3_retrovirus"/>
    <property type="match status" value="1"/>
</dbReference>
<comment type="caution">
    <text evidence="3">The sequence shown here is derived from an EMBL/GenBank/DDBJ whole genome shotgun (WGS) entry which is preliminary data.</text>
</comment>
<feature type="domain" description="Retroviral polymerase SH3-like" evidence="2">
    <location>
        <begin position="7"/>
        <end position="67"/>
    </location>
</feature>
<protein>
    <submittedName>
        <fullName evidence="3">Integrase catalytic domain-containing protein</fullName>
    </submittedName>
</protein>
<dbReference type="Proteomes" id="UP001604336">
    <property type="component" value="Unassembled WGS sequence"/>
</dbReference>
<sequence>MLKTFGCTAFSHHIERKLEPRARKCVFLGYPGGVKGYRLWDRSQNGVKIIISRDVKFNESEMPYLESEKQQETISGESPVEVERVSTPLPVSLSEVENDNQQDQQVV</sequence>
<evidence type="ECO:0000259" key="2">
    <source>
        <dbReference type="Pfam" id="PF25597"/>
    </source>
</evidence>
<accession>A0ABD1PQR9</accession>
<reference evidence="4" key="1">
    <citation type="submission" date="2024-07" db="EMBL/GenBank/DDBJ databases">
        <title>Two chromosome-level genome assemblies of Korean endemic species Abeliophyllum distichum and Forsythia ovata (Oleaceae).</title>
        <authorList>
            <person name="Jang H."/>
        </authorList>
    </citation>
    <scope>NUCLEOTIDE SEQUENCE [LARGE SCALE GENOMIC DNA]</scope>
</reference>
<evidence type="ECO:0000256" key="1">
    <source>
        <dbReference type="SAM" id="MobiDB-lite"/>
    </source>
</evidence>
<proteinExistence type="predicted"/>
<dbReference type="InterPro" id="IPR057670">
    <property type="entry name" value="SH3_retrovirus"/>
</dbReference>
<organism evidence="3 4">
    <name type="scientific">Abeliophyllum distichum</name>
    <dbReference type="NCBI Taxonomy" id="126358"/>
    <lineage>
        <taxon>Eukaryota</taxon>
        <taxon>Viridiplantae</taxon>
        <taxon>Streptophyta</taxon>
        <taxon>Embryophyta</taxon>
        <taxon>Tracheophyta</taxon>
        <taxon>Spermatophyta</taxon>
        <taxon>Magnoliopsida</taxon>
        <taxon>eudicotyledons</taxon>
        <taxon>Gunneridae</taxon>
        <taxon>Pentapetalae</taxon>
        <taxon>asterids</taxon>
        <taxon>lamiids</taxon>
        <taxon>Lamiales</taxon>
        <taxon>Oleaceae</taxon>
        <taxon>Forsythieae</taxon>
        <taxon>Abeliophyllum</taxon>
    </lineage>
</organism>
<dbReference type="EMBL" id="JBFOLK010000013">
    <property type="protein sequence ID" value="KAL2466266.1"/>
    <property type="molecule type" value="Genomic_DNA"/>
</dbReference>
<evidence type="ECO:0000313" key="4">
    <source>
        <dbReference type="Proteomes" id="UP001604336"/>
    </source>
</evidence>
<dbReference type="AlphaFoldDB" id="A0ABD1PQR9"/>
<evidence type="ECO:0000313" key="3">
    <source>
        <dbReference type="EMBL" id="KAL2466266.1"/>
    </source>
</evidence>
<name>A0ABD1PQR9_9LAMI</name>